<evidence type="ECO:0000256" key="1">
    <source>
        <dbReference type="ARBA" id="ARBA00000822"/>
    </source>
</evidence>
<accession>A0AAV6UF24</accession>
<evidence type="ECO:0000256" key="3">
    <source>
        <dbReference type="ARBA" id="ARBA00012729"/>
    </source>
</evidence>
<evidence type="ECO:0000256" key="12">
    <source>
        <dbReference type="RuleBase" id="RU000489"/>
    </source>
</evidence>
<evidence type="ECO:0000256" key="6">
    <source>
        <dbReference type="ARBA" id="ARBA00022801"/>
    </source>
</evidence>
<dbReference type="FunFam" id="3.10.50.10:FF:000001">
    <property type="entry name" value="Chitinase 3-like 1"/>
    <property type="match status" value="1"/>
</dbReference>
<dbReference type="PANTHER" id="PTHR11177">
    <property type="entry name" value="CHITINASE"/>
    <property type="match status" value="1"/>
</dbReference>
<evidence type="ECO:0000256" key="11">
    <source>
        <dbReference type="ARBA" id="ARBA00023326"/>
    </source>
</evidence>
<sequence length="805" mass="90186">ESQHKLVCYFDASAYSRKGDGKFDMFGFLPNLCTHAIYGIARLEHNAIVSSEPSRDLPDGLKGYEIFNDLKLRNPNLKTLIGIGGWEDMGSEPYSFMAADPVNRTYFISSVVTFLRKYGFDGIDINWAYPANNGGRPEDKQNFIILLRELKTALAPRGRLVTTTVSAAGSWNGLVIELAYDIPQIAEVLDQVHLLSFDFHGYWDDYTGLNAPLYAPPDASDIDRLASVDFAVNYWLERGMPKEKLIMSLPFYGRMYTLANASDNDIGSTATEVGKPGHLNGNDEELGFNEVCDNLMKKRWASVWDSDSQTPYAYKDDQWVSYDDQRSLNIKVDYLIKKGLAGALVRSIDTDDHKEINNSRAQFSSSCGKKHKVNILLDTANDFIRRAKDSNPTCSFGSPDSHYTAYSSESVKTSALLGSATSLISAAKNVYSSKSHGAKYKLVCYFTSWAFQRKGEGRFDLSGFQPHLCTHAIYALAKLENNSIESRLPDIDLPEYLNGYQKFNDLKKKNPNLKTLIAIGGWDMTSKPFSIMASDRTNRTIFIESVLLFLKQHGFNGLDLDWEWPVTNGGRAEDKQNFVVLLKELKAALHSEGFLLTSTVSATKYYIDMAYDIPAISKELDQIHLLSFNFHGHWDPVIGLNAPLYAAQGASDQDKQLTVDFAVDYWLKGGAPKEKLILGMPLFGRSFTLANPNENGVHAQAAGSGESGRLNGDREILGFNEICENLSKRRWASVWDPDAWTPYAYKGNQWVGYDNQRSLNLKVEYLMKKGLAGGLVWSIDTDDHRGECYGKKYYLLNFVSSKLLS</sequence>
<dbReference type="SUPFAM" id="SSF51445">
    <property type="entry name" value="(Trans)glycosidases"/>
    <property type="match status" value="2"/>
</dbReference>
<evidence type="ECO:0000313" key="14">
    <source>
        <dbReference type="EMBL" id="KAG8182777.1"/>
    </source>
</evidence>
<dbReference type="EMBL" id="JAFNEN010000448">
    <property type="protein sequence ID" value="KAG8182777.1"/>
    <property type="molecule type" value="Genomic_DNA"/>
</dbReference>
<keyword evidence="4" id="KW-0147">Chitin-binding</keyword>
<dbReference type="InterPro" id="IPR017853">
    <property type="entry name" value="GH"/>
</dbReference>
<dbReference type="InterPro" id="IPR001223">
    <property type="entry name" value="Glyco_hydro18_cat"/>
</dbReference>
<dbReference type="InterPro" id="IPR050314">
    <property type="entry name" value="Glycosyl_Hydrlase_18"/>
</dbReference>
<dbReference type="FunFam" id="3.10.50.10:FF:000004">
    <property type="entry name" value="Chitinase 5"/>
    <property type="match status" value="1"/>
</dbReference>
<keyword evidence="8" id="KW-1015">Disulfide bond</keyword>
<evidence type="ECO:0000313" key="15">
    <source>
        <dbReference type="Proteomes" id="UP000827092"/>
    </source>
</evidence>
<feature type="non-terminal residue" evidence="14">
    <location>
        <position position="1"/>
    </location>
</feature>
<dbReference type="GO" id="GO:0008843">
    <property type="term" value="F:endochitinase activity"/>
    <property type="evidence" value="ECO:0007669"/>
    <property type="project" value="UniProtKB-EC"/>
</dbReference>
<dbReference type="InterPro" id="IPR001579">
    <property type="entry name" value="Glyco_hydro_18_chit_AS"/>
</dbReference>
<dbReference type="Gene3D" id="3.10.50.10">
    <property type="match status" value="2"/>
</dbReference>
<dbReference type="CDD" id="cd02872">
    <property type="entry name" value="GH18_chitolectin_chitotriosidase"/>
    <property type="match status" value="1"/>
</dbReference>
<dbReference type="PROSITE" id="PS01095">
    <property type="entry name" value="GH18_1"/>
    <property type="match status" value="1"/>
</dbReference>
<keyword evidence="9" id="KW-0119">Carbohydrate metabolism</keyword>
<dbReference type="InterPro" id="IPR011583">
    <property type="entry name" value="Chitinase_II/V-like_cat"/>
</dbReference>
<name>A0AAV6UF24_9ARAC</name>
<reference evidence="14 15" key="1">
    <citation type="journal article" date="2022" name="Nat. Ecol. Evol.">
        <title>A masculinizing supergene underlies an exaggerated male reproductive morph in a spider.</title>
        <authorList>
            <person name="Hendrickx F."/>
            <person name="De Corte Z."/>
            <person name="Sonet G."/>
            <person name="Van Belleghem S.M."/>
            <person name="Kostlbacher S."/>
            <person name="Vangestel C."/>
        </authorList>
    </citation>
    <scope>NUCLEOTIDE SEQUENCE [LARGE SCALE GENOMIC DNA]</scope>
    <source>
        <strain evidence="14">W744_W776</strain>
    </source>
</reference>
<dbReference type="GO" id="GO:0006032">
    <property type="term" value="P:chitin catabolic process"/>
    <property type="evidence" value="ECO:0007669"/>
    <property type="project" value="UniProtKB-KW"/>
</dbReference>
<evidence type="ECO:0000256" key="5">
    <source>
        <dbReference type="ARBA" id="ARBA00022729"/>
    </source>
</evidence>
<comment type="caution">
    <text evidence="14">The sequence shown here is derived from an EMBL/GenBank/DDBJ whole genome shotgun (WGS) entry which is preliminary data.</text>
</comment>
<dbReference type="PANTHER" id="PTHR11177:SF360">
    <property type="entry name" value="CHITINASE 4-RELATED"/>
    <property type="match status" value="1"/>
</dbReference>
<evidence type="ECO:0000256" key="8">
    <source>
        <dbReference type="ARBA" id="ARBA00023157"/>
    </source>
</evidence>
<keyword evidence="10 12" id="KW-0326">Glycosidase</keyword>
<organism evidence="14 15">
    <name type="scientific">Oedothorax gibbosus</name>
    <dbReference type="NCBI Taxonomy" id="931172"/>
    <lineage>
        <taxon>Eukaryota</taxon>
        <taxon>Metazoa</taxon>
        <taxon>Ecdysozoa</taxon>
        <taxon>Arthropoda</taxon>
        <taxon>Chelicerata</taxon>
        <taxon>Arachnida</taxon>
        <taxon>Araneae</taxon>
        <taxon>Araneomorphae</taxon>
        <taxon>Entelegynae</taxon>
        <taxon>Araneoidea</taxon>
        <taxon>Linyphiidae</taxon>
        <taxon>Erigoninae</taxon>
        <taxon>Oedothorax</taxon>
    </lineage>
</organism>
<dbReference type="SMART" id="SM00636">
    <property type="entry name" value="Glyco_18"/>
    <property type="match status" value="2"/>
</dbReference>
<dbReference type="SUPFAM" id="SSF54556">
    <property type="entry name" value="Chitinase insertion domain"/>
    <property type="match status" value="2"/>
</dbReference>
<keyword evidence="7" id="KW-0146">Chitin degradation</keyword>
<dbReference type="PROSITE" id="PS51910">
    <property type="entry name" value="GH18_2"/>
    <property type="match status" value="2"/>
</dbReference>
<protein>
    <recommendedName>
        <fullName evidence="3">chitinase</fullName>
        <ecNumber evidence="3">3.2.1.14</ecNumber>
    </recommendedName>
</protein>
<dbReference type="GO" id="GO:0005576">
    <property type="term" value="C:extracellular region"/>
    <property type="evidence" value="ECO:0007669"/>
    <property type="project" value="TreeGrafter"/>
</dbReference>
<dbReference type="GO" id="GO:0008061">
    <property type="term" value="F:chitin binding"/>
    <property type="evidence" value="ECO:0007669"/>
    <property type="project" value="UniProtKB-KW"/>
</dbReference>
<evidence type="ECO:0000259" key="13">
    <source>
        <dbReference type="PROSITE" id="PS51910"/>
    </source>
</evidence>
<evidence type="ECO:0000256" key="4">
    <source>
        <dbReference type="ARBA" id="ARBA00022669"/>
    </source>
</evidence>
<evidence type="ECO:0000256" key="10">
    <source>
        <dbReference type="ARBA" id="ARBA00023295"/>
    </source>
</evidence>
<dbReference type="AlphaFoldDB" id="A0AAV6UF24"/>
<keyword evidence="5" id="KW-0732">Signal</keyword>
<evidence type="ECO:0000256" key="7">
    <source>
        <dbReference type="ARBA" id="ARBA00023024"/>
    </source>
</evidence>
<evidence type="ECO:0000256" key="2">
    <source>
        <dbReference type="ARBA" id="ARBA00009121"/>
    </source>
</evidence>
<keyword evidence="11" id="KW-0624">Polysaccharide degradation</keyword>
<dbReference type="GO" id="GO:0000272">
    <property type="term" value="P:polysaccharide catabolic process"/>
    <property type="evidence" value="ECO:0007669"/>
    <property type="project" value="UniProtKB-KW"/>
</dbReference>
<dbReference type="FunFam" id="3.20.20.80:FF:000007">
    <property type="entry name" value="Acidic mammalian chitinase"/>
    <property type="match status" value="2"/>
</dbReference>
<comment type="similarity">
    <text evidence="2">Belongs to the glycosyl hydrolase 18 family. Chitinase class II subfamily.</text>
</comment>
<gene>
    <name evidence="14" type="ORF">JTE90_018651</name>
</gene>
<dbReference type="Proteomes" id="UP000827092">
    <property type="component" value="Unassembled WGS sequence"/>
</dbReference>
<dbReference type="Pfam" id="PF00704">
    <property type="entry name" value="Glyco_hydro_18"/>
    <property type="match status" value="2"/>
</dbReference>
<keyword evidence="15" id="KW-1185">Reference proteome</keyword>
<feature type="domain" description="GH18" evidence="13">
    <location>
        <begin position="440"/>
        <end position="805"/>
    </location>
</feature>
<evidence type="ECO:0000256" key="9">
    <source>
        <dbReference type="ARBA" id="ARBA00023277"/>
    </source>
</evidence>
<keyword evidence="6 12" id="KW-0378">Hydrolase</keyword>
<dbReference type="EC" id="3.2.1.14" evidence="3"/>
<dbReference type="InterPro" id="IPR029070">
    <property type="entry name" value="Chitinase_insertion_sf"/>
</dbReference>
<dbReference type="Gene3D" id="3.20.20.80">
    <property type="entry name" value="Glycosidases"/>
    <property type="match status" value="2"/>
</dbReference>
<comment type="catalytic activity">
    <reaction evidence="1">
        <text>Random endo-hydrolysis of N-acetyl-beta-D-glucosaminide (1-&gt;4)-beta-linkages in chitin and chitodextrins.</text>
        <dbReference type="EC" id="3.2.1.14"/>
    </reaction>
</comment>
<proteinExistence type="inferred from homology"/>
<feature type="domain" description="GH18" evidence="13">
    <location>
        <begin position="4"/>
        <end position="366"/>
    </location>
</feature>